<feature type="transmembrane region" description="Helical" evidence="1">
    <location>
        <begin position="39"/>
        <end position="56"/>
    </location>
</feature>
<proteinExistence type="predicted"/>
<evidence type="ECO:0000256" key="1">
    <source>
        <dbReference type="SAM" id="Phobius"/>
    </source>
</evidence>
<keyword evidence="1" id="KW-0812">Transmembrane</keyword>
<dbReference type="EMBL" id="JACRSU010000001">
    <property type="protein sequence ID" value="MBC8540277.1"/>
    <property type="molecule type" value="Genomic_DNA"/>
</dbReference>
<keyword evidence="1" id="KW-1133">Transmembrane helix</keyword>
<feature type="transmembrane region" description="Helical" evidence="1">
    <location>
        <begin position="12"/>
        <end position="33"/>
    </location>
</feature>
<reference evidence="2" key="1">
    <citation type="submission" date="2020-08" db="EMBL/GenBank/DDBJ databases">
        <title>Genome public.</title>
        <authorList>
            <person name="Liu C."/>
            <person name="Sun Q."/>
        </authorList>
    </citation>
    <scope>NUCLEOTIDE SEQUENCE</scope>
    <source>
        <strain evidence="2">H8</strain>
    </source>
</reference>
<sequence>MNEKLAGGPVRLFGLAALFLIGAFGYGAIEILWRGYTHWTMLFAGGTCFTIYYKLCEDEKNMPLFAKCFFGALIITCVELMFGTVVNVLLNWNVWDYSNIPLNFFGQICLPFFVLWFLLCVPITALCNGICKWMA</sequence>
<protein>
    <recommendedName>
        <fullName evidence="4">ABC-transporter type IV</fullName>
    </recommendedName>
</protein>
<feature type="transmembrane region" description="Helical" evidence="1">
    <location>
        <begin position="104"/>
        <end position="131"/>
    </location>
</feature>
<name>A0A926DM70_9FIRM</name>
<dbReference type="InterPro" id="IPR010540">
    <property type="entry name" value="CmpB_TMEM229"/>
</dbReference>
<dbReference type="AlphaFoldDB" id="A0A926DM70"/>
<comment type="caution">
    <text evidence="2">The sequence shown here is derived from an EMBL/GenBank/DDBJ whole genome shotgun (WGS) entry which is preliminary data.</text>
</comment>
<evidence type="ECO:0000313" key="3">
    <source>
        <dbReference type="Proteomes" id="UP000611762"/>
    </source>
</evidence>
<keyword evidence="1" id="KW-0472">Membrane</keyword>
<evidence type="ECO:0000313" key="2">
    <source>
        <dbReference type="EMBL" id="MBC8540277.1"/>
    </source>
</evidence>
<dbReference type="Proteomes" id="UP000611762">
    <property type="component" value="Unassembled WGS sequence"/>
</dbReference>
<gene>
    <name evidence="2" type="ORF">H8698_04735</name>
</gene>
<evidence type="ECO:0008006" key="4">
    <source>
        <dbReference type="Google" id="ProtNLM"/>
    </source>
</evidence>
<feature type="transmembrane region" description="Helical" evidence="1">
    <location>
        <begin position="68"/>
        <end position="92"/>
    </location>
</feature>
<accession>A0A926DM70</accession>
<keyword evidence="3" id="KW-1185">Reference proteome</keyword>
<dbReference type="RefSeq" id="WP_249311369.1">
    <property type="nucleotide sequence ID" value="NZ_JACRSU010000001.1"/>
</dbReference>
<dbReference type="Pfam" id="PF06541">
    <property type="entry name" value="ABC_trans_CmpB"/>
    <property type="match status" value="1"/>
</dbReference>
<organism evidence="2 3">
    <name type="scientific">Congzhengia minquanensis</name>
    <dbReference type="NCBI Taxonomy" id="2763657"/>
    <lineage>
        <taxon>Bacteria</taxon>
        <taxon>Bacillati</taxon>
        <taxon>Bacillota</taxon>
        <taxon>Clostridia</taxon>
        <taxon>Eubacteriales</taxon>
        <taxon>Oscillospiraceae</taxon>
        <taxon>Congzhengia</taxon>
    </lineage>
</organism>